<keyword evidence="22" id="KW-1185">Reference proteome</keyword>
<dbReference type="InterPro" id="IPR001171">
    <property type="entry name" value="ERG24_DHCR-like"/>
</dbReference>
<dbReference type="Gene3D" id="1.20.120.1630">
    <property type="match status" value="1"/>
</dbReference>
<keyword evidence="15" id="KW-0753">Steroid metabolism</keyword>
<protein>
    <recommendedName>
        <fullName evidence="16">7-dehydrocholesterol reductase</fullName>
        <ecNumber evidence="16">1.3.1.21</ecNumber>
    </recommendedName>
    <alternativeName>
        <fullName evidence="17">Sterol Delta(7)-reductase</fullName>
    </alternativeName>
</protein>
<keyword evidence="6" id="KW-0152">Cholesterol biosynthesis</keyword>
<evidence type="ECO:0000256" key="8">
    <source>
        <dbReference type="ARBA" id="ARBA00022955"/>
    </source>
</evidence>
<feature type="transmembrane region" description="Helical" evidence="21">
    <location>
        <begin position="289"/>
        <end position="309"/>
    </location>
</feature>
<dbReference type="EC" id="1.3.1.21" evidence="16"/>
<feature type="region of interest" description="Disordered" evidence="20">
    <location>
        <begin position="1"/>
        <end position="20"/>
    </location>
</feature>
<evidence type="ECO:0000313" key="22">
    <source>
        <dbReference type="Proteomes" id="UP000095282"/>
    </source>
</evidence>
<dbReference type="GO" id="GO:0047598">
    <property type="term" value="F:7-dehydrocholesterol reductase activity"/>
    <property type="evidence" value="ECO:0007669"/>
    <property type="project" value="UniProtKB-EC"/>
</dbReference>
<evidence type="ECO:0000256" key="16">
    <source>
        <dbReference type="ARBA" id="ARBA00038851"/>
    </source>
</evidence>
<keyword evidence="9 21" id="KW-1133">Transmembrane helix</keyword>
<evidence type="ECO:0000256" key="10">
    <source>
        <dbReference type="ARBA" id="ARBA00023002"/>
    </source>
</evidence>
<keyword evidence="14" id="KW-1207">Sterol metabolism</keyword>
<evidence type="ECO:0000256" key="7">
    <source>
        <dbReference type="ARBA" id="ARBA00022857"/>
    </source>
</evidence>
<evidence type="ECO:0000256" key="19">
    <source>
        <dbReference type="ARBA" id="ARBA00047826"/>
    </source>
</evidence>
<dbReference type="STRING" id="1561998.A0A1I7V322"/>
<accession>A0A1I7V322</accession>
<dbReference type="eggNOG" id="KOG1435">
    <property type="taxonomic scope" value="Eukaryota"/>
</dbReference>
<dbReference type="GO" id="GO:0005789">
    <property type="term" value="C:endoplasmic reticulum membrane"/>
    <property type="evidence" value="ECO:0007669"/>
    <property type="project" value="TreeGrafter"/>
</dbReference>
<dbReference type="Proteomes" id="UP000095282">
    <property type="component" value="Unplaced"/>
</dbReference>
<evidence type="ECO:0000256" key="3">
    <source>
        <dbReference type="ARBA" id="ARBA00022516"/>
    </source>
</evidence>
<comment type="similarity">
    <text evidence="2">Belongs to the ERG4/ERG24 family.</text>
</comment>
<feature type="transmembrane region" description="Helical" evidence="21">
    <location>
        <begin position="98"/>
        <end position="117"/>
    </location>
</feature>
<evidence type="ECO:0000256" key="12">
    <source>
        <dbReference type="ARBA" id="ARBA00023098"/>
    </source>
</evidence>
<evidence type="ECO:0000256" key="15">
    <source>
        <dbReference type="ARBA" id="ARBA00023221"/>
    </source>
</evidence>
<dbReference type="PANTHER" id="PTHR21257">
    <property type="entry name" value="DELTA(14)-STEROL REDUCTASE"/>
    <property type="match status" value="1"/>
</dbReference>
<dbReference type="GO" id="GO:0016132">
    <property type="term" value="P:brassinosteroid biosynthetic process"/>
    <property type="evidence" value="ECO:0007669"/>
    <property type="project" value="TreeGrafter"/>
</dbReference>
<keyword evidence="5 21" id="KW-0812">Transmembrane</keyword>
<comment type="catalytic activity">
    <reaction evidence="19">
        <text>7-dehydrodesmosterol + NADPH + H(+) = desmosterol + NADP(+)</text>
        <dbReference type="Rhea" id="RHEA:46740"/>
        <dbReference type="ChEBI" id="CHEBI:15378"/>
        <dbReference type="ChEBI" id="CHEBI:17737"/>
        <dbReference type="ChEBI" id="CHEBI:27910"/>
        <dbReference type="ChEBI" id="CHEBI:57783"/>
        <dbReference type="ChEBI" id="CHEBI:58349"/>
    </reaction>
    <physiologicalReaction direction="left-to-right" evidence="19">
        <dbReference type="Rhea" id="RHEA:46741"/>
    </physiologicalReaction>
</comment>
<feature type="transmembrane region" description="Helical" evidence="21">
    <location>
        <begin position="137"/>
        <end position="157"/>
    </location>
</feature>
<organism evidence="22 23">
    <name type="scientific">Caenorhabditis tropicalis</name>
    <dbReference type="NCBI Taxonomy" id="1561998"/>
    <lineage>
        <taxon>Eukaryota</taxon>
        <taxon>Metazoa</taxon>
        <taxon>Ecdysozoa</taxon>
        <taxon>Nematoda</taxon>
        <taxon>Chromadorea</taxon>
        <taxon>Rhabditida</taxon>
        <taxon>Rhabditina</taxon>
        <taxon>Rhabditomorpha</taxon>
        <taxon>Rhabditoidea</taxon>
        <taxon>Rhabditidae</taxon>
        <taxon>Peloderinae</taxon>
        <taxon>Caenorhabditis</taxon>
    </lineage>
</organism>
<evidence type="ECO:0000256" key="20">
    <source>
        <dbReference type="SAM" id="MobiDB-lite"/>
    </source>
</evidence>
<evidence type="ECO:0000256" key="21">
    <source>
        <dbReference type="SAM" id="Phobius"/>
    </source>
</evidence>
<feature type="transmembrane region" description="Helical" evidence="21">
    <location>
        <begin position="316"/>
        <end position="334"/>
    </location>
</feature>
<feature type="transmembrane region" description="Helical" evidence="21">
    <location>
        <begin position="169"/>
        <end position="190"/>
    </location>
</feature>
<keyword evidence="12" id="KW-0443">Lipid metabolism</keyword>
<evidence type="ECO:0000256" key="17">
    <source>
        <dbReference type="ARBA" id="ARBA00042688"/>
    </source>
</evidence>
<dbReference type="Pfam" id="PF01222">
    <property type="entry name" value="ERG4_ERG24"/>
    <property type="match status" value="1"/>
</dbReference>
<keyword evidence="4" id="KW-0153">Cholesterol metabolism</keyword>
<feature type="transmembrane region" description="Helical" evidence="21">
    <location>
        <begin position="252"/>
        <end position="269"/>
    </location>
</feature>
<dbReference type="GO" id="GO:0006695">
    <property type="term" value="P:cholesterol biosynthetic process"/>
    <property type="evidence" value="ECO:0007669"/>
    <property type="project" value="UniProtKB-KW"/>
</dbReference>
<feature type="transmembrane region" description="Helical" evidence="21">
    <location>
        <begin position="72"/>
        <end position="91"/>
    </location>
</feature>
<dbReference type="PANTHER" id="PTHR21257:SF38">
    <property type="entry name" value="7-DEHYDROCHOLESTEROL REDUCTASE"/>
    <property type="match status" value="1"/>
</dbReference>
<comment type="subcellular location">
    <subcellularLocation>
        <location evidence="1">Membrane</location>
        <topology evidence="1">Multi-pass membrane protein</topology>
    </subcellularLocation>
</comment>
<evidence type="ECO:0000256" key="1">
    <source>
        <dbReference type="ARBA" id="ARBA00004141"/>
    </source>
</evidence>
<evidence type="ECO:0000256" key="18">
    <source>
        <dbReference type="ARBA" id="ARBA00047795"/>
    </source>
</evidence>
<name>A0A1I7V322_9PELO</name>
<evidence type="ECO:0000256" key="9">
    <source>
        <dbReference type="ARBA" id="ARBA00022989"/>
    </source>
</evidence>
<evidence type="ECO:0000256" key="2">
    <source>
        <dbReference type="ARBA" id="ARBA00005402"/>
    </source>
</evidence>
<dbReference type="FunFam" id="1.20.120.1630:FF:000013">
    <property type="entry name" value="Lamin-B receptor-like Protein"/>
    <property type="match status" value="1"/>
</dbReference>
<evidence type="ECO:0000256" key="4">
    <source>
        <dbReference type="ARBA" id="ARBA00022548"/>
    </source>
</evidence>
<keyword evidence="7" id="KW-0521">NADP</keyword>
<feature type="transmembrane region" description="Helical" evidence="21">
    <location>
        <begin position="221"/>
        <end position="240"/>
    </location>
</feature>
<proteinExistence type="inferred from homology"/>
<evidence type="ECO:0000256" key="11">
    <source>
        <dbReference type="ARBA" id="ARBA00023011"/>
    </source>
</evidence>
<keyword evidence="11" id="KW-0756">Sterol biosynthesis</keyword>
<evidence type="ECO:0000256" key="5">
    <source>
        <dbReference type="ARBA" id="ARBA00022692"/>
    </source>
</evidence>
<feature type="transmembrane region" description="Helical" evidence="21">
    <location>
        <begin position="47"/>
        <end position="66"/>
    </location>
</feature>
<dbReference type="AlphaFoldDB" id="A0A1I7V322"/>
<evidence type="ECO:0000256" key="14">
    <source>
        <dbReference type="ARBA" id="ARBA00023166"/>
    </source>
</evidence>
<reference evidence="23" key="1">
    <citation type="submission" date="2016-11" db="UniProtKB">
        <authorList>
            <consortium name="WormBaseParasite"/>
        </authorList>
    </citation>
    <scope>IDENTIFICATION</scope>
</reference>
<feature type="compositionally biased region" description="Low complexity" evidence="20">
    <location>
        <begin position="10"/>
        <end position="20"/>
    </location>
</feature>
<feature type="transmembrane region" description="Helical" evidence="21">
    <location>
        <begin position="409"/>
        <end position="427"/>
    </location>
</feature>
<dbReference type="WBParaSite" id="Csp11.Scaffold630.g21890.t1">
    <property type="protein sequence ID" value="Csp11.Scaffold630.g21890.t1"/>
    <property type="gene ID" value="Csp11.Scaffold630.g21890"/>
</dbReference>
<keyword evidence="10" id="KW-0560">Oxidoreductase</keyword>
<comment type="catalytic activity">
    <reaction evidence="18">
        <text>cholesterol + NADP(+) = 7-dehydrocholesterol + NADPH + H(+)</text>
        <dbReference type="Rhea" id="RHEA:23984"/>
        <dbReference type="ChEBI" id="CHEBI:15378"/>
        <dbReference type="ChEBI" id="CHEBI:16113"/>
        <dbReference type="ChEBI" id="CHEBI:17759"/>
        <dbReference type="ChEBI" id="CHEBI:57783"/>
        <dbReference type="ChEBI" id="CHEBI:58349"/>
        <dbReference type="EC" id="1.3.1.21"/>
    </reaction>
    <physiologicalReaction direction="right-to-left" evidence="18">
        <dbReference type="Rhea" id="RHEA:23986"/>
    </physiologicalReaction>
</comment>
<keyword evidence="8" id="KW-0752">Steroid biosynthesis</keyword>
<sequence>MKELSRLRRSSLTGSTSSLTRRSSISQKDIQVLQETLQKQQKVSAQLVLALLIFVPPASFFIFYSISMHTGLISPTITAIFFRFPFVFQCIPPVWDTVAWKFSIVHCAIQLIFYWVLPHDQALVMSPEGDQIREINSFFSCVLTCLLYVLGASAGIYRGDLVYIHFNSIILIFAIFAIVIWVALIVSYHFGTGNSVTTISEFWFGIENHPNVLDIDLKSFIRTRFTFVIWPLFVISALYYHNTTYGKASTSLICASTVQLMYIFLFHWNEDLYLNSLDSKRCDCGFYRLWADFVLGPIIYTSPINVLAATNRSVGMISNGLFCILAVASMIFTAKCDRQKYEFRKSKGSLKTGDVDAFFISAKYKTDAGETNANLLLGSGHWGVCRHPNYTSEAVSFLAFSAFQGFPSVLAHFPALFVTFFLLARAFTDENRCLIKYGQYWAQYCSKVKYRFLPGVL</sequence>
<keyword evidence="13 21" id="KW-0472">Membrane</keyword>
<evidence type="ECO:0000256" key="6">
    <source>
        <dbReference type="ARBA" id="ARBA00022778"/>
    </source>
</evidence>
<evidence type="ECO:0000313" key="23">
    <source>
        <dbReference type="WBParaSite" id="Csp11.Scaffold630.g21890.t1"/>
    </source>
</evidence>
<keyword evidence="3" id="KW-0444">Lipid biosynthesis</keyword>
<evidence type="ECO:0000256" key="13">
    <source>
        <dbReference type="ARBA" id="ARBA00023136"/>
    </source>
</evidence>